<comment type="similarity">
    <text evidence="1">Belongs to the GST superfamily.</text>
</comment>
<gene>
    <name evidence="3" type="ORF">EW026_g44</name>
</gene>
<dbReference type="Gene3D" id="3.40.30.10">
    <property type="entry name" value="Glutaredoxin"/>
    <property type="match status" value="1"/>
</dbReference>
<reference evidence="3 4" key="1">
    <citation type="submission" date="2019-02" db="EMBL/GenBank/DDBJ databases">
        <title>Genome sequencing of the rare red list fungi Phlebia centrifuga.</title>
        <authorList>
            <person name="Buettner E."/>
            <person name="Kellner H."/>
        </authorList>
    </citation>
    <scope>NUCLEOTIDE SEQUENCE [LARGE SCALE GENOMIC DNA]</scope>
    <source>
        <strain evidence="3 4">DSM 108282</strain>
    </source>
</reference>
<dbReference type="InterPro" id="IPR004045">
    <property type="entry name" value="Glutathione_S-Trfase_N"/>
</dbReference>
<dbReference type="Proteomes" id="UP000309038">
    <property type="component" value="Unassembled WGS sequence"/>
</dbReference>
<feature type="domain" description="GST N-terminal" evidence="2">
    <location>
        <begin position="23"/>
        <end position="104"/>
    </location>
</feature>
<evidence type="ECO:0000313" key="3">
    <source>
        <dbReference type="EMBL" id="THH02907.1"/>
    </source>
</evidence>
<dbReference type="AlphaFoldDB" id="A0A4S4KWB4"/>
<comment type="caution">
    <text evidence="3">The sequence shown here is derived from an EMBL/GenBank/DDBJ whole genome shotgun (WGS) entry which is preliminary data.</text>
</comment>
<accession>A0A4S4KWB4</accession>
<evidence type="ECO:0000313" key="4">
    <source>
        <dbReference type="Proteomes" id="UP000309038"/>
    </source>
</evidence>
<evidence type="ECO:0000259" key="2">
    <source>
        <dbReference type="PROSITE" id="PS50404"/>
    </source>
</evidence>
<dbReference type="EMBL" id="SGPJ01000001">
    <property type="protein sequence ID" value="THH02907.1"/>
    <property type="molecule type" value="Genomic_DNA"/>
</dbReference>
<dbReference type="Pfam" id="PF13417">
    <property type="entry name" value="GST_N_3"/>
    <property type="match status" value="1"/>
</dbReference>
<dbReference type="SUPFAM" id="SSF52833">
    <property type="entry name" value="Thioredoxin-like"/>
    <property type="match status" value="1"/>
</dbReference>
<name>A0A4S4KWB4_9APHY</name>
<dbReference type="PANTHER" id="PTHR44051">
    <property type="entry name" value="GLUTATHIONE S-TRANSFERASE-RELATED"/>
    <property type="match status" value="1"/>
</dbReference>
<evidence type="ECO:0000256" key="1">
    <source>
        <dbReference type="ARBA" id="ARBA00007409"/>
    </source>
</evidence>
<keyword evidence="4" id="KW-1185">Reference proteome</keyword>
<protein>
    <recommendedName>
        <fullName evidence="2">GST N-terminal domain-containing protein</fullName>
    </recommendedName>
</protein>
<organism evidence="3 4">
    <name type="scientific">Hermanssonia centrifuga</name>
    <dbReference type="NCBI Taxonomy" id="98765"/>
    <lineage>
        <taxon>Eukaryota</taxon>
        <taxon>Fungi</taxon>
        <taxon>Dikarya</taxon>
        <taxon>Basidiomycota</taxon>
        <taxon>Agaricomycotina</taxon>
        <taxon>Agaricomycetes</taxon>
        <taxon>Polyporales</taxon>
        <taxon>Meruliaceae</taxon>
        <taxon>Hermanssonia</taxon>
    </lineage>
</organism>
<dbReference type="PANTHER" id="PTHR44051:SF8">
    <property type="entry name" value="GLUTATHIONE S-TRANSFERASE GSTA"/>
    <property type="match status" value="1"/>
</dbReference>
<proteinExistence type="inferred from homology"/>
<dbReference type="PROSITE" id="PS50404">
    <property type="entry name" value="GST_NTER"/>
    <property type="match status" value="1"/>
</dbReference>
<sequence>MSKVKSYLQKLFHRDHHSNEHASKPVLHTFGLSVWSAVPELAIQELGLDVDTKIVNVVEGENFAPEFLKLNPKGTLPTLAVDGKTFTSSTDVTHYLVQTASKKVTPGHPELIAKIHDDKYDPNFILLTTRNEEELKTASTGFPITFVQNRQNALEKYSALPEGAKFKDFYTEKLEANGGVLKIYKGEVPSADFFNTSTTHWQTIVGYIQNDLPTILPESGFIGGAEPGEDDFHIGAWLARVAWVSGADKEEEGYKALEKELKGPVPEKVVSYWKAWSARASWKKVYAETLH</sequence>
<dbReference type="InterPro" id="IPR036249">
    <property type="entry name" value="Thioredoxin-like_sf"/>
</dbReference>